<dbReference type="AlphaFoldDB" id="H9UCD6"/>
<feature type="transmembrane region" description="Helical" evidence="7">
    <location>
        <begin position="277"/>
        <end position="299"/>
    </location>
</feature>
<reference evidence="10" key="1">
    <citation type="submission" date="2012-03" db="EMBL/GenBank/DDBJ databases">
        <title>Complete sequence of Fervidobacterium pennivorans DSM 9078.</title>
        <authorList>
            <consortium name="US DOE Joint Genome Institute"/>
            <person name="Lucas S."/>
            <person name="Han J."/>
            <person name="Lapidus A."/>
            <person name="Cheng J.-F."/>
            <person name="Goodwin L."/>
            <person name="Pitluck S."/>
            <person name="Peters L."/>
            <person name="Ovchinnikova G."/>
            <person name="Lu M."/>
            <person name="Detter J.C."/>
            <person name="Han C."/>
            <person name="Tapia R."/>
            <person name="Land M."/>
            <person name="Hauser L."/>
            <person name="Kyrpides N."/>
            <person name="Ivanova N."/>
            <person name="Pagani I."/>
            <person name="Noll K.M."/>
            <person name="Woyke T."/>
        </authorList>
    </citation>
    <scope>NUCLEOTIDE SEQUENCE</scope>
    <source>
        <strain evidence="10">DSM 9078</strain>
    </source>
</reference>
<feature type="transmembrane region" description="Helical" evidence="7">
    <location>
        <begin position="58"/>
        <end position="81"/>
    </location>
</feature>
<dbReference type="GO" id="GO:0005886">
    <property type="term" value="C:plasma membrane"/>
    <property type="evidence" value="ECO:0007669"/>
    <property type="project" value="UniProtKB-SubCell"/>
</dbReference>
<evidence type="ECO:0000256" key="7">
    <source>
        <dbReference type="SAM" id="Phobius"/>
    </source>
</evidence>
<evidence type="ECO:0000313" key="10">
    <source>
        <dbReference type="EMBL" id="AFG35179.1"/>
    </source>
</evidence>
<dbReference type="HOGENOM" id="CLU_000604_84_3_0"/>
<dbReference type="PROSITE" id="PS50893">
    <property type="entry name" value="ABC_TRANSPORTER_2"/>
    <property type="match status" value="1"/>
</dbReference>
<dbReference type="Pfam" id="PF00664">
    <property type="entry name" value="ABC_membrane"/>
    <property type="match status" value="1"/>
</dbReference>
<dbReference type="EMBL" id="CP003260">
    <property type="protein sequence ID" value="AFG35179.1"/>
    <property type="molecule type" value="Genomic_DNA"/>
</dbReference>
<evidence type="ECO:0000256" key="3">
    <source>
        <dbReference type="ARBA" id="ARBA00022741"/>
    </source>
</evidence>
<dbReference type="PANTHER" id="PTHR43394:SF1">
    <property type="entry name" value="ATP-BINDING CASSETTE SUB-FAMILY B MEMBER 10, MITOCHONDRIAL"/>
    <property type="match status" value="1"/>
</dbReference>
<dbReference type="GO" id="GO:0005524">
    <property type="term" value="F:ATP binding"/>
    <property type="evidence" value="ECO:0007669"/>
    <property type="project" value="UniProtKB-KW"/>
</dbReference>
<evidence type="ECO:0000256" key="4">
    <source>
        <dbReference type="ARBA" id="ARBA00022840"/>
    </source>
</evidence>
<dbReference type="Pfam" id="PF00005">
    <property type="entry name" value="ABC_tran"/>
    <property type="match status" value="1"/>
</dbReference>
<dbReference type="FunFam" id="3.40.50.300:FF:002214">
    <property type="entry name" value="ABC transporter related protein"/>
    <property type="match status" value="1"/>
</dbReference>
<dbReference type="InterPro" id="IPR003593">
    <property type="entry name" value="AAA+_ATPase"/>
</dbReference>
<proteinExistence type="predicted"/>
<dbReference type="InterPro" id="IPR003439">
    <property type="entry name" value="ABC_transporter-like_ATP-bd"/>
</dbReference>
<feature type="domain" description="ABC transporter" evidence="8">
    <location>
        <begin position="330"/>
        <end position="560"/>
    </location>
</feature>
<dbReference type="Gene3D" id="1.20.1560.10">
    <property type="entry name" value="ABC transporter type 1, transmembrane domain"/>
    <property type="match status" value="1"/>
</dbReference>
<evidence type="ECO:0000256" key="2">
    <source>
        <dbReference type="ARBA" id="ARBA00022692"/>
    </source>
</evidence>
<evidence type="ECO:0000313" key="11">
    <source>
        <dbReference type="Proteomes" id="UP000007384"/>
    </source>
</evidence>
<dbReference type="GO" id="GO:0016887">
    <property type="term" value="F:ATP hydrolysis activity"/>
    <property type="evidence" value="ECO:0007669"/>
    <property type="project" value="InterPro"/>
</dbReference>
<dbReference type="SMART" id="SM00382">
    <property type="entry name" value="AAA"/>
    <property type="match status" value="1"/>
</dbReference>
<evidence type="ECO:0000256" key="6">
    <source>
        <dbReference type="ARBA" id="ARBA00023136"/>
    </source>
</evidence>
<organism evidence="10 11">
    <name type="scientific">Fervidobacterium pennivorans (strain DSM 9078 / Ven5)</name>
    <dbReference type="NCBI Taxonomy" id="771875"/>
    <lineage>
        <taxon>Bacteria</taxon>
        <taxon>Thermotogati</taxon>
        <taxon>Thermotogota</taxon>
        <taxon>Thermotogae</taxon>
        <taxon>Thermotogales</taxon>
        <taxon>Fervidobacteriaceae</taxon>
        <taxon>Fervidobacterium</taxon>
    </lineage>
</organism>
<feature type="transmembrane region" description="Helical" evidence="7">
    <location>
        <begin position="244"/>
        <end position="265"/>
    </location>
</feature>
<protein>
    <submittedName>
        <fullName evidence="10">ABC-type multidrug transport system, ATPase and permease component</fullName>
    </submittedName>
</protein>
<dbReference type="SUPFAM" id="SSF52540">
    <property type="entry name" value="P-loop containing nucleoside triphosphate hydrolases"/>
    <property type="match status" value="1"/>
</dbReference>
<dbReference type="RefSeq" id="WP_014451619.1">
    <property type="nucleotide sequence ID" value="NC_017095.1"/>
</dbReference>
<evidence type="ECO:0000259" key="9">
    <source>
        <dbReference type="PROSITE" id="PS50929"/>
    </source>
</evidence>
<dbReference type="Proteomes" id="UP000007384">
    <property type="component" value="Chromosome"/>
</dbReference>
<dbReference type="SUPFAM" id="SSF90123">
    <property type="entry name" value="ABC transporter transmembrane region"/>
    <property type="match status" value="1"/>
</dbReference>
<evidence type="ECO:0000256" key="5">
    <source>
        <dbReference type="ARBA" id="ARBA00022989"/>
    </source>
</evidence>
<dbReference type="GO" id="GO:0015421">
    <property type="term" value="F:ABC-type oligopeptide transporter activity"/>
    <property type="evidence" value="ECO:0007669"/>
    <property type="project" value="TreeGrafter"/>
</dbReference>
<keyword evidence="5 7" id="KW-1133">Transmembrane helix</keyword>
<feature type="transmembrane region" description="Helical" evidence="7">
    <location>
        <begin position="143"/>
        <end position="168"/>
    </location>
</feature>
<dbReference type="STRING" id="771875.Ferpe_1073"/>
<dbReference type="Gene3D" id="3.40.50.300">
    <property type="entry name" value="P-loop containing nucleotide triphosphate hydrolases"/>
    <property type="match status" value="1"/>
</dbReference>
<keyword evidence="6 7" id="KW-0472">Membrane</keyword>
<dbReference type="PROSITE" id="PS50929">
    <property type="entry name" value="ABC_TM1F"/>
    <property type="match status" value="1"/>
</dbReference>
<comment type="subcellular location">
    <subcellularLocation>
        <location evidence="1">Cell membrane</location>
        <topology evidence="1">Multi-pass membrane protein</topology>
    </subcellularLocation>
</comment>
<name>H9UCD6_FERPD</name>
<gene>
    <name evidence="10" type="ordered locus">Ferpe_1073</name>
</gene>
<dbReference type="InterPro" id="IPR036640">
    <property type="entry name" value="ABC1_TM_sf"/>
</dbReference>
<dbReference type="InterPro" id="IPR011527">
    <property type="entry name" value="ABC1_TM_dom"/>
</dbReference>
<keyword evidence="4" id="KW-0067">ATP-binding</keyword>
<feature type="domain" description="ABC transmembrane type-1" evidence="9">
    <location>
        <begin position="18"/>
        <end position="300"/>
    </location>
</feature>
<dbReference type="InterPro" id="IPR039421">
    <property type="entry name" value="Type_1_exporter"/>
</dbReference>
<keyword evidence="2 7" id="KW-0812">Transmembrane</keyword>
<dbReference type="PATRIC" id="fig|771875.3.peg.1097"/>
<sequence>MKGKKLRIMRMTHIKLAILTTLSLILSSFFYSRRVTLLQNAIDTALQNKGLSAFLGNVILFLGFLILTIAFDFIASFVSAVNKVGMFRNLVESQIKLMLNADTNDLKRKNTGEIITRVFDDGWYVIDIYAQALPELISLSFKVALLVVAFYQLSPWLLLIALLLSPIYGFPISTSRKKIKDYQQKERSSFEECVKFINETMSGINVIKAFESKNVFYKEFGKRSNLWMSALNNLFNVIAKTESLFPFLNGLLPITVVTLSSILVARGKITIGSAISFYYFVSGFYGSVSGVYSSALDFIRLGIYRRRIQEIAQLNPEKEGKKVLRDIKEIRLQNVSFNYPDGKEILTDLNLRIKRGDKIAIVGASGVGKSTLVSLFNRLLSPTKGKILINNIPIEEFSLSSLRKSIILVRSNDMLFDTSIRNNITFFEHFPKEEIEKVLKICECDFVERLENGIDTPVGEKGAKLSDGQRQRILLAGALLRKPEVLILDEATSGIDSETEERILERILKEINTVIIISHRLSTVRKASKIILMNGGKVEAEGTHEELMEKSPLYRNIVKNQLVM</sequence>
<keyword evidence="11" id="KW-1185">Reference proteome</keyword>
<keyword evidence="3" id="KW-0547">Nucleotide-binding</keyword>
<accession>H9UCD6</accession>
<dbReference type="KEGG" id="fpe:Ferpe_1073"/>
<dbReference type="InterPro" id="IPR027417">
    <property type="entry name" value="P-loop_NTPase"/>
</dbReference>
<dbReference type="eggNOG" id="COG1132">
    <property type="taxonomic scope" value="Bacteria"/>
</dbReference>
<evidence type="ECO:0000259" key="8">
    <source>
        <dbReference type="PROSITE" id="PS50893"/>
    </source>
</evidence>
<dbReference type="PANTHER" id="PTHR43394">
    <property type="entry name" value="ATP-DEPENDENT PERMEASE MDL1, MITOCHONDRIAL"/>
    <property type="match status" value="1"/>
</dbReference>
<evidence type="ECO:0000256" key="1">
    <source>
        <dbReference type="ARBA" id="ARBA00004651"/>
    </source>
</evidence>